<dbReference type="SMART" id="SM00304">
    <property type="entry name" value="HAMP"/>
    <property type="match status" value="1"/>
</dbReference>
<gene>
    <name evidence="16" type="ORF">DN757_20040</name>
</gene>
<name>A0A2W6NCZ9_9BACL</name>
<dbReference type="AlphaFoldDB" id="A0A2W6NCZ9"/>
<dbReference type="InterPro" id="IPR036890">
    <property type="entry name" value="HATPase_C_sf"/>
</dbReference>
<evidence type="ECO:0000256" key="2">
    <source>
        <dbReference type="ARBA" id="ARBA00004651"/>
    </source>
</evidence>
<comment type="subcellular location">
    <subcellularLocation>
        <location evidence="2">Cell membrane</location>
        <topology evidence="2">Multi-pass membrane protein</topology>
    </subcellularLocation>
</comment>
<evidence type="ECO:0000256" key="11">
    <source>
        <dbReference type="ARBA" id="ARBA00022989"/>
    </source>
</evidence>
<comment type="caution">
    <text evidence="16">The sequence shown here is derived from an EMBL/GenBank/DDBJ whole genome shotgun (WGS) entry which is preliminary data.</text>
</comment>
<dbReference type="SUPFAM" id="SSF55874">
    <property type="entry name" value="ATPase domain of HSP90 chaperone/DNA topoisomerase II/histidine kinase"/>
    <property type="match status" value="1"/>
</dbReference>
<dbReference type="GO" id="GO:0005886">
    <property type="term" value="C:plasma membrane"/>
    <property type="evidence" value="ECO:0007669"/>
    <property type="project" value="UniProtKB-SubCell"/>
</dbReference>
<organism evidence="16 17">
    <name type="scientific">Paenibacillus silvae</name>
    <dbReference type="NCBI Taxonomy" id="1325358"/>
    <lineage>
        <taxon>Bacteria</taxon>
        <taxon>Bacillati</taxon>
        <taxon>Bacillota</taxon>
        <taxon>Bacilli</taxon>
        <taxon>Bacillales</taxon>
        <taxon>Paenibacillaceae</taxon>
        <taxon>Paenibacillus</taxon>
    </lineage>
</organism>
<dbReference type="InterPro" id="IPR003660">
    <property type="entry name" value="HAMP_dom"/>
</dbReference>
<evidence type="ECO:0000256" key="3">
    <source>
        <dbReference type="ARBA" id="ARBA00012438"/>
    </source>
</evidence>
<evidence type="ECO:0000256" key="4">
    <source>
        <dbReference type="ARBA" id="ARBA00022475"/>
    </source>
</evidence>
<dbReference type="Gene3D" id="6.10.340.10">
    <property type="match status" value="1"/>
</dbReference>
<dbReference type="PROSITE" id="PS50885">
    <property type="entry name" value="HAMP"/>
    <property type="match status" value="1"/>
</dbReference>
<keyword evidence="9 16" id="KW-0418">Kinase</keyword>
<evidence type="ECO:0000313" key="16">
    <source>
        <dbReference type="EMBL" id="PZT53862.1"/>
    </source>
</evidence>
<keyword evidence="5" id="KW-0597">Phosphoprotein</keyword>
<dbReference type="EC" id="2.7.13.3" evidence="3"/>
<evidence type="ECO:0000256" key="7">
    <source>
        <dbReference type="ARBA" id="ARBA00022692"/>
    </source>
</evidence>
<evidence type="ECO:0000256" key="5">
    <source>
        <dbReference type="ARBA" id="ARBA00022553"/>
    </source>
</evidence>
<keyword evidence="11 14" id="KW-1133">Transmembrane helix</keyword>
<dbReference type="CDD" id="cd06225">
    <property type="entry name" value="HAMP"/>
    <property type="match status" value="1"/>
</dbReference>
<dbReference type="Pfam" id="PF00672">
    <property type="entry name" value="HAMP"/>
    <property type="match status" value="1"/>
</dbReference>
<evidence type="ECO:0000256" key="14">
    <source>
        <dbReference type="SAM" id="Phobius"/>
    </source>
</evidence>
<dbReference type="GO" id="GO:0000155">
    <property type="term" value="F:phosphorelay sensor kinase activity"/>
    <property type="evidence" value="ECO:0007669"/>
    <property type="project" value="InterPro"/>
</dbReference>
<dbReference type="SMART" id="SM00388">
    <property type="entry name" value="HisKA"/>
    <property type="match status" value="1"/>
</dbReference>
<feature type="transmembrane region" description="Helical" evidence="14">
    <location>
        <begin position="12"/>
        <end position="30"/>
    </location>
</feature>
<evidence type="ECO:0000259" key="15">
    <source>
        <dbReference type="PROSITE" id="PS50885"/>
    </source>
</evidence>
<dbReference type="InterPro" id="IPR036097">
    <property type="entry name" value="HisK_dim/P_sf"/>
</dbReference>
<keyword evidence="13 14" id="KW-0472">Membrane</keyword>
<evidence type="ECO:0000256" key="10">
    <source>
        <dbReference type="ARBA" id="ARBA00022840"/>
    </source>
</evidence>
<accession>A0A2W6NCZ9</accession>
<proteinExistence type="predicted"/>
<dbReference type="RefSeq" id="WP_111271959.1">
    <property type="nucleotide sequence ID" value="NZ_QKWW01000059.1"/>
</dbReference>
<keyword evidence="10" id="KW-0067">ATP-binding</keyword>
<dbReference type="CDD" id="cd00082">
    <property type="entry name" value="HisKA"/>
    <property type="match status" value="1"/>
</dbReference>
<evidence type="ECO:0000256" key="1">
    <source>
        <dbReference type="ARBA" id="ARBA00000085"/>
    </source>
</evidence>
<feature type="domain" description="HAMP" evidence="15">
    <location>
        <begin position="170"/>
        <end position="222"/>
    </location>
</feature>
<sequence>MAHRKFTLNQKLALLIVVAAFASGIIFLTLQKISNDLIDSYMNSDEYYQETSARYIKRFSQYVSLNELASTDRKAFGEWVRKENYIMLTIFKDHLLQYDSNYTTADEAAYGIEKVNQYVQNHSHPVKFSDGEGRVIIDGFYSSRYYDLAFTAELIGATLIFLTVVLIGIRRRVRYLRQINQEIHMLEGGELDYRMTVRGHDEIALIAESIEELRKAFLDKLLAIEKLQAESRSLVTEMSHDMRTPLTSLIMYLEFAKQEDVPIVTDQGRYIASAYGKALQLKTLSDNLFDYFLLDKEHAADLESVAVKEVIYDLISDQMSILHQEQFRVSITGELPDTFIDVNMEELGRVFDNIMSNLLKYADRQETVNITFGSDQEKFEIHISNTIKPTDSTTESTRLGERSIARMMSRMQGQFYSSQDNTIYKTVLRFWNTRIQLAEKTP</sequence>
<keyword evidence="7 14" id="KW-0812">Transmembrane</keyword>
<dbReference type="Gene3D" id="1.10.287.130">
    <property type="match status" value="1"/>
</dbReference>
<evidence type="ECO:0000256" key="6">
    <source>
        <dbReference type="ARBA" id="ARBA00022679"/>
    </source>
</evidence>
<comment type="catalytic activity">
    <reaction evidence="1">
        <text>ATP + protein L-histidine = ADP + protein N-phospho-L-histidine.</text>
        <dbReference type="EC" id="2.7.13.3"/>
    </reaction>
</comment>
<keyword evidence="4" id="KW-1003">Cell membrane</keyword>
<evidence type="ECO:0000256" key="8">
    <source>
        <dbReference type="ARBA" id="ARBA00022741"/>
    </source>
</evidence>
<keyword evidence="8" id="KW-0547">Nucleotide-binding</keyword>
<evidence type="ECO:0000313" key="17">
    <source>
        <dbReference type="Proteomes" id="UP000249204"/>
    </source>
</evidence>
<evidence type="ECO:0000256" key="12">
    <source>
        <dbReference type="ARBA" id="ARBA00023012"/>
    </source>
</evidence>
<evidence type="ECO:0000256" key="9">
    <source>
        <dbReference type="ARBA" id="ARBA00022777"/>
    </source>
</evidence>
<evidence type="ECO:0000256" key="13">
    <source>
        <dbReference type="ARBA" id="ARBA00023136"/>
    </source>
</evidence>
<dbReference type="Gene3D" id="3.30.565.10">
    <property type="entry name" value="Histidine kinase-like ATPase, C-terminal domain"/>
    <property type="match status" value="1"/>
</dbReference>
<dbReference type="GO" id="GO:0005524">
    <property type="term" value="F:ATP binding"/>
    <property type="evidence" value="ECO:0007669"/>
    <property type="project" value="UniProtKB-KW"/>
</dbReference>
<keyword evidence="12" id="KW-0902">Two-component regulatory system</keyword>
<dbReference type="EMBL" id="QKWW01000059">
    <property type="protein sequence ID" value="PZT53862.1"/>
    <property type="molecule type" value="Genomic_DNA"/>
</dbReference>
<dbReference type="PANTHER" id="PTHR45528">
    <property type="entry name" value="SENSOR HISTIDINE KINASE CPXA"/>
    <property type="match status" value="1"/>
</dbReference>
<dbReference type="PANTHER" id="PTHR45528:SF1">
    <property type="entry name" value="SENSOR HISTIDINE KINASE CPXA"/>
    <property type="match status" value="1"/>
</dbReference>
<reference evidence="16 17" key="1">
    <citation type="submission" date="2018-06" db="EMBL/GenBank/DDBJ databases">
        <title>Isolation of heavy metals resistant Paenibacillus silvae NC2 from Gold-Copper mine in ZiJin, China.</title>
        <authorList>
            <person name="Xu J."/>
            <person name="Mazhar H.S."/>
            <person name="Rensing C."/>
        </authorList>
    </citation>
    <scope>NUCLEOTIDE SEQUENCE [LARGE SCALE GENOMIC DNA]</scope>
    <source>
        <strain evidence="16 17">NC2</strain>
    </source>
</reference>
<keyword evidence="6" id="KW-0808">Transferase</keyword>
<dbReference type="InterPro" id="IPR003661">
    <property type="entry name" value="HisK_dim/P_dom"/>
</dbReference>
<feature type="transmembrane region" description="Helical" evidence="14">
    <location>
        <begin position="148"/>
        <end position="169"/>
    </location>
</feature>
<dbReference type="InterPro" id="IPR050398">
    <property type="entry name" value="HssS/ArlS-like"/>
</dbReference>
<dbReference type="SUPFAM" id="SSF47384">
    <property type="entry name" value="Homodimeric domain of signal transducing histidine kinase"/>
    <property type="match status" value="1"/>
</dbReference>
<dbReference type="Proteomes" id="UP000249204">
    <property type="component" value="Unassembled WGS sequence"/>
</dbReference>
<dbReference type="Pfam" id="PF00512">
    <property type="entry name" value="HisKA"/>
    <property type="match status" value="1"/>
</dbReference>
<protein>
    <recommendedName>
        <fullName evidence="3">histidine kinase</fullName>
        <ecNumber evidence="3">2.7.13.3</ecNumber>
    </recommendedName>
</protein>